<dbReference type="PANTHER" id="PTHR35889">
    <property type="entry name" value="CYCLOINULO-OLIGOSACCHARIDE FRUCTANOTRANSFERASE-RELATED"/>
    <property type="match status" value="1"/>
</dbReference>
<dbReference type="PROSITE" id="PS51007">
    <property type="entry name" value="CYTC"/>
    <property type="match status" value="1"/>
</dbReference>
<proteinExistence type="predicted"/>
<organism evidence="7 8">
    <name type="scientific">Prosthecobacter fluviatilis</name>
    <dbReference type="NCBI Taxonomy" id="445931"/>
    <lineage>
        <taxon>Bacteria</taxon>
        <taxon>Pseudomonadati</taxon>
        <taxon>Verrucomicrobiota</taxon>
        <taxon>Verrucomicrobiia</taxon>
        <taxon>Verrucomicrobiales</taxon>
        <taxon>Verrucomicrobiaceae</taxon>
        <taxon>Prosthecobacter</taxon>
    </lineage>
</organism>
<comment type="caution">
    <text evidence="7">The sequence shown here is derived from an EMBL/GenBank/DDBJ whole genome shotgun (WGS) entry which is preliminary data.</text>
</comment>
<evidence type="ECO:0000256" key="2">
    <source>
        <dbReference type="ARBA" id="ARBA00022723"/>
    </source>
</evidence>
<dbReference type="Proteomes" id="UP001596052">
    <property type="component" value="Unassembled WGS sequence"/>
</dbReference>
<sequence length="190" mass="20631">MKRLVILCCLSLAGLAAYAHKTDLEHPYEAVAGYGYFMQYVKPVLETHCLACHRGSHPPAGLSLVQRSGVYAPRRHGRAFVVPGNPNASRLLTAVAEGGSHPGASPMLSAAEVDILYEWIEDGAYWPDNPSGFLQPWEFVPPRKKGLLATEKAAALYLMPMTIESGPTRCSTRQLVKPASCIQLMQSAPV</sequence>
<keyword evidence="5" id="KW-0732">Signal</keyword>
<dbReference type="InterPro" id="IPR009056">
    <property type="entry name" value="Cyt_c-like_dom"/>
</dbReference>
<dbReference type="SUPFAM" id="SSF46626">
    <property type="entry name" value="Cytochrome c"/>
    <property type="match status" value="1"/>
</dbReference>
<keyword evidence="2 4" id="KW-0479">Metal-binding</keyword>
<feature type="signal peptide" evidence="5">
    <location>
        <begin position="1"/>
        <end position="19"/>
    </location>
</feature>
<keyword evidence="1 4" id="KW-0349">Heme</keyword>
<keyword evidence="3 4" id="KW-0408">Iron</keyword>
<dbReference type="Pfam" id="PF07635">
    <property type="entry name" value="PSCyt1"/>
    <property type="match status" value="1"/>
</dbReference>
<dbReference type="InterPro" id="IPR036909">
    <property type="entry name" value="Cyt_c-like_dom_sf"/>
</dbReference>
<gene>
    <name evidence="7" type="ORF">ACFQDI_01995</name>
</gene>
<name>A0ABW0KJJ4_9BACT</name>
<dbReference type="RefSeq" id="WP_377162855.1">
    <property type="nucleotide sequence ID" value="NZ_JBHSMQ010000001.1"/>
</dbReference>
<evidence type="ECO:0000313" key="7">
    <source>
        <dbReference type="EMBL" id="MFC5453613.1"/>
    </source>
</evidence>
<keyword evidence="8" id="KW-1185">Reference proteome</keyword>
<accession>A0ABW0KJJ4</accession>
<dbReference type="InterPro" id="IPR011429">
    <property type="entry name" value="Cyt_c_Planctomycete-type"/>
</dbReference>
<evidence type="ECO:0000313" key="8">
    <source>
        <dbReference type="Proteomes" id="UP001596052"/>
    </source>
</evidence>
<dbReference type="PANTHER" id="PTHR35889:SF3">
    <property type="entry name" value="F-BOX DOMAIN-CONTAINING PROTEIN"/>
    <property type="match status" value="1"/>
</dbReference>
<evidence type="ECO:0000256" key="1">
    <source>
        <dbReference type="ARBA" id="ARBA00022617"/>
    </source>
</evidence>
<protein>
    <submittedName>
        <fullName evidence="7">C-type cytochrome domain-containing protein</fullName>
    </submittedName>
</protein>
<evidence type="ECO:0000256" key="3">
    <source>
        <dbReference type="ARBA" id="ARBA00023004"/>
    </source>
</evidence>
<reference evidence="8" key="1">
    <citation type="journal article" date="2019" name="Int. J. Syst. Evol. Microbiol.">
        <title>The Global Catalogue of Microorganisms (GCM) 10K type strain sequencing project: providing services to taxonomists for standard genome sequencing and annotation.</title>
        <authorList>
            <consortium name="The Broad Institute Genomics Platform"/>
            <consortium name="The Broad Institute Genome Sequencing Center for Infectious Disease"/>
            <person name="Wu L."/>
            <person name="Ma J."/>
        </authorList>
    </citation>
    <scope>NUCLEOTIDE SEQUENCE [LARGE SCALE GENOMIC DNA]</scope>
    <source>
        <strain evidence="8">CGMCC 4.1469</strain>
    </source>
</reference>
<feature type="domain" description="Cytochrome c" evidence="6">
    <location>
        <begin position="28"/>
        <end position="124"/>
    </location>
</feature>
<evidence type="ECO:0000256" key="5">
    <source>
        <dbReference type="SAM" id="SignalP"/>
    </source>
</evidence>
<evidence type="ECO:0000256" key="4">
    <source>
        <dbReference type="PROSITE-ProRule" id="PRU00433"/>
    </source>
</evidence>
<evidence type="ECO:0000259" key="6">
    <source>
        <dbReference type="PROSITE" id="PS51007"/>
    </source>
</evidence>
<dbReference type="EMBL" id="JBHSMQ010000001">
    <property type="protein sequence ID" value="MFC5453613.1"/>
    <property type="molecule type" value="Genomic_DNA"/>
</dbReference>
<feature type="chain" id="PRO_5045653362" evidence="5">
    <location>
        <begin position="20"/>
        <end position="190"/>
    </location>
</feature>